<evidence type="ECO:0000313" key="2">
    <source>
        <dbReference type="Proteomes" id="UP000235728"/>
    </source>
</evidence>
<sequence>MSPRLLRLEQLVLPVRLCKPQPVTTCELLVVGDWQKYTRPMYEVSGKLLSVGENGTLGPAI</sequence>
<gene>
    <name evidence="1" type="ORF">BM221_006352</name>
</gene>
<organism evidence="1 2">
    <name type="scientific">Beauveria bassiana</name>
    <name type="common">White muscardine disease fungus</name>
    <name type="synonym">Tritirachium shiotae</name>
    <dbReference type="NCBI Taxonomy" id="176275"/>
    <lineage>
        <taxon>Eukaryota</taxon>
        <taxon>Fungi</taxon>
        <taxon>Dikarya</taxon>
        <taxon>Ascomycota</taxon>
        <taxon>Pezizomycotina</taxon>
        <taxon>Sordariomycetes</taxon>
        <taxon>Hypocreomycetidae</taxon>
        <taxon>Hypocreales</taxon>
        <taxon>Cordycipitaceae</taxon>
        <taxon>Beauveria</taxon>
    </lineage>
</organism>
<dbReference type="AlphaFoldDB" id="A0A2N6NLM4"/>
<protein>
    <submittedName>
        <fullName evidence="1">Uncharacterized protein</fullName>
    </submittedName>
</protein>
<accession>A0A2N6NLM4</accession>
<comment type="caution">
    <text evidence="1">The sequence shown here is derived from an EMBL/GenBank/DDBJ whole genome shotgun (WGS) entry which is preliminary data.</text>
</comment>
<dbReference type="Proteomes" id="UP000235728">
    <property type="component" value="Unassembled WGS sequence"/>
</dbReference>
<proteinExistence type="predicted"/>
<reference evidence="1 2" key="1">
    <citation type="journal article" date="2016" name="Appl. Microbiol. Biotechnol.">
        <title>Characterization of T-DNA insertion mutants with decreased virulence in the entomopathogenic fungus Beauveria bassiana JEF-007.</title>
        <authorList>
            <person name="Kim S."/>
            <person name="Lee S.J."/>
            <person name="Nai Y.S."/>
            <person name="Yu J.S."/>
            <person name="Lee M.R."/>
            <person name="Yang Y.T."/>
            <person name="Kim J.S."/>
        </authorList>
    </citation>
    <scope>NUCLEOTIDE SEQUENCE [LARGE SCALE GENOMIC DNA]</scope>
    <source>
        <strain evidence="1 2">JEF-007</strain>
    </source>
</reference>
<name>A0A2N6NLM4_BEABA</name>
<dbReference type="EMBL" id="MRVG01000006">
    <property type="protein sequence ID" value="PMB68175.1"/>
    <property type="molecule type" value="Genomic_DNA"/>
</dbReference>
<evidence type="ECO:0000313" key="1">
    <source>
        <dbReference type="EMBL" id="PMB68175.1"/>
    </source>
</evidence>